<proteinExistence type="predicted"/>
<feature type="region of interest" description="Disordered" evidence="2">
    <location>
        <begin position="474"/>
        <end position="498"/>
    </location>
</feature>
<evidence type="ECO:0000256" key="1">
    <source>
        <dbReference type="ARBA" id="ARBA00023242"/>
    </source>
</evidence>
<comment type="caution">
    <text evidence="4">The sequence shown here is derived from an EMBL/GenBank/DDBJ whole genome shotgun (WGS) entry which is preliminary data.</text>
</comment>
<dbReference type="Proteomes" id="UP000290288">
    <property type="component" value="Unassembled WGS sequence"/>
</dbReference>
<gene>
    <name evidence="4" type="ORF">EST38_g9611</name>
</gene>
<dbReference type="GO" id="GO:0008270">
    <property type="term" value="F:zinc ion binding"/>
    <property type="evidence" value="ECO:0007669"/>
    <property type="project" value="InterPro"/>
</dbReference>
<feature type="compositionally biased region" description="Low complexity" evidence="2">
    <location>
        <begin position="755"/>
        <end position="776"/>
    </location>
</feature>
<dbReference type="SMART" id="SM00906">
    <property type="entry name" value="Fungal_trans"/>
    <property type="match status" value="2"/>
</dbReference>
<evidence type="ECO:0000256" key="2">
    <source>
        <dbReference type="SAM" id="MobiDB-lite"/>
    </source>
</evidence>
<dbReference type="InterPro" id="IPR007219">
    <property type="entry name" value="XnlR_reg_dom"/>
</dbReference>
<dbReference type="GO" id="GO:0003700">
    <property type="term" value="F:DNA-binding transcription factor activity"/>
    <property type="evidence" value="ECO:0007669"/>
    <property type="project" value="InterPro"/>
</dbReference>
<accession>A0A4Q2D9H1</accession>
<dbReference type="GO" id="GO:0003677">
    <property type="term" value="F:DNA binding"/>
    <property type="evidence" value="ECO:0007669"/>
    <property type="project" value="InterPro"/>
</dbReference>
<feature type="compositionally biased region" description="Acidic residues" evidence="2">
    <location>
        <begin position="1303"/>
        <end position="1315"/>
    </location>
</feature>
<dbReference type="InterPro" id="IPR050987">
    <property type="entry name" value="AtrR-like"/>
</dbReference>
<dbReference type="EMBL" id="SDEE01000459">
    <property type="protein sequence ID" value="RXW16243.1"/>
    <property type="molecule type" value="Genomic_DNA"/>
</dbReference>
<dbReference type="GO" id="GO:0006351">
    <property type="term" value="P:DNA-templated transcription"/>
    <property type="evidence" value="ECO:0007669"/>
    <property type="project" value="InterPro"/>
</dbReference>
<dbReference type="STRING" id="2316362.A0A4Q2D9H1"/>
<reference evidence="4 5" key="1">
    <citation type="submission" date="2019-01" db="EMBL/GenBank/DDBJ databases">
        <title>Draft genome sequence of Psathyrella aberdarensis IHI B618.</title>
        <authorList>
            <person name="Buettner E."/>
            <person name="Kellner H."/>
        </authorList>
    </citation>
    <scope>NUCLEOTIDE SEQUENCE [LARGE SCALE GENOMIC DNA]</scope>
    <source>
        <strain evidence="4 5">IHI B618</strain>
    </source>
</reference>
<dbReference type="OrthoDB" id="4456959at2759"/>
<feature type="region of interest" description="Disordered" evidence="2">
    <location>
        <begin position="755"/>
        <end position="793"/>
    </location>
</feature>
<name>A0A4Q2D9H1_9AGAR</name>
<feature type="domain" description="Xylanolytic transcriptional activator regulatory" evidence="3">
    <location>
        <begin position="287"/>
        <end position="359"/>
    </location>
</feature>
<feature type="compositionally biased region" description="Low complexity" evidence="2">
    <location>
        <begin position="1331"/>
        <end position="1342"/>
    </location>
</feature>
<keyword evidence="5" id="KW-1185">Reference proteome</keyword>
<feature type="region of interest" description="Disordered" evidence="2">
    <location>
        <begin position="1293"/>
        <end position="1375"/>
    </location>
</feature>
<feature type="compositionally biased region" description="Polar residues" evidence="2">
    <location>
        <begin position="1316"/>
        <end position="1327"/>
    </location>
</feature>
<feature type="domain" description="Xylanolytic transcriptional activator regulatory" evidence="3">
    <location>
        <begin position="992"/>
        <end position="1064"/>
    </location>
</feature>
<feature type="compositionally biased region" description="Polar residues" evidence="2">
    <location>
        <begin position="1358"/>
        <end position="1372"/>
    </location>
</feature>
<evidence type="ECO:0000313" key="4">
    <source>
        <dbReference type="EMBL" id="RXW16243.1"/>
    </source>
</evidence>
<feature type="compositionally biased region" description="Low complexity" evidence="2">
    <location>
        <begin position="1458"/>
        <end position="1478"/>
    </location>
</feature>
<protein>
    <recommendedName>
        <fullName evidence="3">Xylanolytic transcriptional activator regulatory domain-containing protein</fullName>
    </recommendedName>
</protein>
<sequence>MDPLLKKILSESFPVSTSLTLLRETMMHIARYARALETAVPEDALTKQASIPPLAKGPHHTLQESSGASIGAAIALNLPGKDPDLEQRSTLVQDFNRSMTLSAKDRFFGPSSMIALVDATAMELREASQNYLSPGPGRAITMKKHMRPEFWSILPWEQPPPPDNTPLDFPPPDLLNELVGMYFAYVNVYFPFMHRPTLEQGIQSGLHLSDPGFGMVVLGVCAVAARYSNDPRVLLEGTTSLFSNGFKWFRQIKLFHESSQRAPSLYDLQALYLSITYHQGSSTPEQCWYLIGYGIRAAQDIGLNRRNPGLKPTVENELRKRVFWMFILADSLVSAAVGRPPAVELSDLDLELPIDCDDEYWGNPNPEVSFKQPAGVPSRVSFFCSMIELIKIHHNVQRAFYSVTPKEPPPATKAAFISGVMLILNLWRSRNAGIRSIDEEREMKAVQACIDVLKKHETRWHAAGRFRDILTTLASAGLPPQSTGPPRAKRPRNEDTDYPNQEVMVWPAISTPPLSDSSTNSSQTMEFSRLRDAPPTSSTFIQALVSTPESPPPYSTVPTDAIPLYICDLSKPFPPFNQLDGEHSLAWKRQLDELDALWGEVSSGEDQTRHIMAPTIETAGFGSHSLSANPPTFASPIEPNDPMSNRGPALSTFPPSDAYASNTGSDLLGVQDATLWTDFPMGHRKGSSPSEAHSQMQSLGRLRETMDPLLNTVLSRSYQAPANPALVREVMMDIARYARALETAVPADAFGRAVSTPASNAPSPSSTSDSAVNVSNERSQPDEPEPEEDSAVALSNTLKRSLVLTGSRDRFFGASSSVALLDTTALELKRVSVLDRCVSQKPAALLVRQHMRPEFWTIHPWERAVPTERKPFDFPPPDLMNHLVQLYFDTTNLYIPLLHRATFEKAFKAELHLSSPDFAQVVLGVCAVAARYSDDERVLLEGTTSLHSSGYKWFSQLRLFQECFLRAPSLYELQALCLAVLYIQGTSTSDKCWYLVGLGIRAAQDIGLNKKGAGTKPTVEGELRKRVFWVLLFLDSLIAASVGRPAAMNISDFDVEMPIDCDDEYWDHPDAELAFKQPPGVPSKSSYFCLILKLVEIHASSHRAFYSVRRPDPPPGTSAGDWDRITLANLDSALNSWADSVPYHLRWEPGRLQGVFLSQSAKLWTTYYATQILAHRAFVTCPAHKSLAFTSLAICTNAARACIRILEIQSQKGQALAPHAQTSIFTAGLMLLLNFWRARHTGVPLADEVRDMNSVFTSIKVLQTYEARWHSAGRFCDILMALVSMGMMPLEPVKRPKRRRSVEEDDESDIEDTDDQQFCSPGPQNDVTVEAATASPTNTSASIRTNDPPASESPRSLPATNQSQENVATAPSNDLPLDGFHFDTPDLAGSFSQMNGVESGQNLTWSQQLEQLQTLYGYGQHPAGPPSAGAGISAPFGTIFSGPTGAPPASTTSVYQWPTTQSPSSTGSGQGSDGLLTTQDAVLWTGVPSGYE</sequence>
<dbReference type="CDD" id="cd12148">
    <property type="entry name" value="fungal_TF_MHR"/>
    <property type="match status" value="2"/>
</dbReference>
<keyword evidence="1" id="KW-0539">Nucleus</keyword>
<evidence type="ECO:0000259" key="3">
    <source>
        <dbReference type="SMART" id="SM00906"/>
    </source>
</evidence>
<evidence type="ECO:0000313" key="5">
    <source>
        <dbReference type="Proteomes" id="UP000290288"/>
    </source>
</evidence>
<dbReference type="Pfam" id="PF04082">
    <property type="entry name" value="Fungal_trans"/>
    <property type="match status" value="2"/>
</dbReference>
<dbReference type="PANTHER" id="PTHR46910">
    <property type="entry name" value="TRANSCRIPTION FACTOR PDR1"/>
    <property type="match status" value="1"/>
</dbReference>
<feature type="region of interest" description="Disordered" evidence="2">
    <location>
        <begin position="1439"/>
        <end position="1492"/>
    </location>
</feature>
<dbReference type="PANTHER" id="PTHR46910:SF38">
    <property type="entry name" value="ZN(2)-C6 FUNGAL-TYPE DOMAIN-CONTAINING PROTEIN"/>
    <property type="match status" value="1"/>
</dbReference>
<organism evidence="4 5">
    <name type="scientific">Candolleomyces aberdarensis</name>
    <dbReference type="NCBI Taxonomy" id="2316362"/>
    <lineage>
        <taxon>Eukaryota</taxon>
        <taxon>Fungi</taxon>
        <taxon>Dikarya</taxon>
        <taxon>Basidiomycota</taxon>
        <taxon>Agaricomycotina</taxon>
        <taxon>Agaricomycetes</taxon>
        <taxon>Agaricomycetidae</taxon>
        <taxon>Agaricales</taxon>
        <taxon>Agaricineae</taxon>
        <taxon>Psathyrellaceae</taxon>
        <taxon>Candolleomyces</taxon>
    </lineage>
</organism>